<protein>
    <submittedName>
        <fullName evidence="2">Uncharacterized protein</fullName>
    </submittedName>
</protein>
<comment type="caution">
    <text evidence="2">The sequence shown here is derived from an EMBL/GenBank/DDBJ whole genome shotgun (WGS) entry which is preliminary data.</text>
</comment>
<name>A0A9P6XP41_RHIOR</name>
<sequence>MLSAAAPRAKRSTPALSVVKVARCTGERETSTRRPVMTSIRSSRALVSLANGHSEISTLRSSPASGSARNAATGSTTRPLTRPGSSGRAR</sequence>
<gene>
    <name evidence="2" type="ORF">G6F51_014068</name>
</gene>
<organism evidence="2 3">
    <name type="scientific">Rhizopus oryzae</name>
    <name type="common">Mucormycosis agent</name>
    <name type="synonym">Rhizopus arrhizus var. delemar</name>
    <dbReference type="NCBI Taxonomy" id="64495"/>
    <lineage>
        <taxon>Eukaryota</taxon>
        <taxon>Fungi</taxon>
        <taxon>Fungi incertae sedis</taxon>
        <taxon>Mucoromycota</taxon>
        <taxon>Mucoromycotina</taxon>
        <taxon>Mucoromycetes</taxon>
        <taxon>Mucorales</taxon>
        <taxon>Mucorineae</taxon>
        <taxon>Rhizopodaceae</taxon>
        <taxon>Rhizopus</taxon>
    </lineage>
</organism>
<feature type="compositionally biased region" description="Polar residues" evidence="1">
    <location>
        <begin position="54"/>
        <end position="79"/>
    </location>
</feature>
<reference evidence="2" key="1">
    <citation type="journal article" date="2020" name="Microb. Genom.">
        <title>Genetic diversity of clinical and environmental Mucorales isolates obtained from an investigation of mucormycosis cases among solid organ transplant recipients.</title>
        <authorList>
            <person name="Nguyen M.H."/>
            <person name="Kaul D."/>
            <person name="Muto C."/>
            <person name="Cheng S.J."/>
            <person name="Richter R.A."/>
            <person name="Bruno V.M."/>
            <person name="Liu G."/>
            <person name="Beyhan S."/>
            <person name="Sundermann A.J."/>
            <person name="Mounaud S."/>
            <person name="Pasculle A.W."/>
            <person name="Nierman W.C."/>
            <person name="Driscoll E."/>
            <person name="Cumbie R."/>
            <person name="Clancy C.J."/>
            <person name="Dupont C.L."/>
        </authorList>
    </citation>
    <scope>NUCLEOTIDE SEQUENCE</scope>
    <source>
        <strain evidence="2">GL16</strain>
    </source>
</reference>
<proteinExistence type="predicted"/>
<accession>A0A9P6XP41</accession>
<evidence type="ECO:0000313" key="2">
    <source>
        <dbReference type="EMBL" id="KAG1529693.1"/>
    </source>
</evidence>
<evidence type="ECO:0000313" key="3">
    <source>
        <dbReference type="Proteomes" id="UP000717996"/>
    </source>
</evidence>
<dbReference type="EMBL" id="JAANIT010007628">
    <property type="protein sequence ID" value="KAG1529693.1"/>
    <property type="molecule type" value="Genomic_DNA"/>
</dbReference>
<dbReference type="Proteomes" id="UP000717996">
    <property type="component" value="Unassembled WGS sequence"/>
</dbReference>
<feature type="region of interest" description="Disordered" evidence="1">
    <location>
        <begin position="53"/>
        <end position="90"/>
    </location>
</feature>
<dbReference type="AlphaFoldDB" id="A0A9P6XP41"/>
<evidence type="ECO:0000256" key="1">
    <source>
        <dbReference type="SAM" id="MobiDB-lite"/>
    </source>
</evidence>